<accession>Q4RYT1</accession>
<proteinExistence type="predicted"/>
<feature type="transmembrane region" description="Helical" evidence="2">
    <location>
        <begin position="75"/>
        <end position="99"/>
    </location>
</feature>
<dbReference type="KEGG" id="tng:GSTEN00026805G001"/>
<feature type="region of interest" description="Disordered" evidence="1">
    <location>
        <begin position="33"/>
        <end position="53"/>
    </location>
</feature>
<reference evidence="3" key="2">
    <citation type="submission" date="2004-02" db="EMBL/GenBank/DDBJ databases">
        <authorList>
            <consortium name="Genoscope"/>
            <consortium name="Whitehead Institute Centre for Genome Research"/>
        </authorList>
    </citation>
    <scope>NUCLEOTIDE SEQUENCE</scope>
</reference>
<dbReference type="AlphaFoldDB" id="Q4RYT1"/>
<comment type="caution">
    <text evidence="3">The sequence shown here is derived from an EMBL/GenBank/DDBJ whole genome shotgun (WGS) entry which is preliminary data.</text>
</comment>
<organism evidence="3">
    <name type="scientific">Tetraodon nigroviridis</name>
    <name type="common">Spotted green pufferfish</name>
    <name type="synonym">Chelonodon nigroviridis</name>
    <dbReference type="NCBI Taxonomy" id="99883"/>
    <lineage>
        <taxon>Eukaryota</taxon>
        <taxon>Metazoa</taxon>
        <taxon>Chordata</taxon>
        <taxon>Craniata</taxon>
        <taxon>Vertebrata</taxon>
        <taxon>Euteleostomi</taxon>
        <taxon>Actinopterygii</taxon>
        <taxon>Neopterygii</taxon>
        <taxon>Teleostei</taxon>
        <taxon>Neoteleostei</taxon>
        <taxon>Acanthomorphata</taxon>
        <taxon>Eupercaria</taxon>
        <taxon>Tetraodontiformes</taxon>
        <taxon>Tetradontoidea</taxon>
        <taxon>Tetraodontidae</taxon>
        <taxon>Tetraodon</taxon>
    </lineage>
</organism>
<evidence type="ECO:0000256" key="2">
    <source>
        <dbReference type="SAM" id="Phobius"/>
    </source>
</evidence>
<reference evidence="3" key="1">
    <citation type="journal article" date="2004" name="Nature">
        <title>Genome duplication in the teleost fish Tetraodon nigroviridis reveals the early vertebrate proto-karyotype.</title>
        <authorList>
            <person name="Jaillon O."/>
            <person name="Aury J.-M."/>
            <person name="Brunet F."/>
            <person name="Petit J.-L."/>
            <person name="Stange-Thomann N."/>
            <person name="Mauceli E."/>
            <person name="Bouneau L."/>
            <person name="Fischer C."/>
            <person name="Ozouf-Costaz C."/>
            <person name="Bernot A."/>
            <person name="Nicaud S."/>
            <person name="Jaffe D."/>
            <person name="Fisher S."/>
            <person name="Lutfalla G."/>
            <person name="Dossat C."/>
            <person name="Segurens B."/>
            <person name="Dasilva C."/>
            <person name="Salanoubat M."/>
            <person name="Levy M."/>
            <person name="Boudet N."/>
            <person name="Castellano S."/>
            <person name="Anthouard V."/>
            <person name="Jubin C."/>
            <person name="Castelli V."/>
            <person name="Katinka M."/>
            <person name="Vacherie B."/>
            <person name="Biemont C."/>
            <person name="Skalli Z."/>
            <person name="Cattolico L."/>
            <person name="Poulain J."/>
            <person name="De Berardinis V."/>
            <person name="Cruaud C."/>
            <person name="Duprat S."/>
            <person name="Brottier P."/>
            <person name="Coutanceau J.-P."/>
            <person name="Gouzy J."/>
            <person name="Parra G."/>
            <person name="Lardier G."/>
            <person name="Chapple C."/>
            <person name="McKernan K.J."/>
            <person name="McEwan P."/>
            <person name="Bosak S."/>
            <person name="Kellis M."/>
            <person name="Volff J.-N."/>
            <person name="Guigo R."/>
            <person name="Zody M.C."/>
            <person name="Mesirov J."/>
            <person name="Lindblad-Toh K."/>
            <person name="Birren B."/>
            <person name="Nusbaum C."/>
            <person name="Kahn D."/>
            <person name="Robinson-Rechavi M."/>
            <person name="Laudet V."/>
            <person name="Schachter V."/>
            <person name="Quetier F."/>
            <person name="Saurin W."/>
            <person name="Scarpelli C."/>
            <person name="Wincker P."/>
            <person name="Lander E.S."/>
            <person name="Weissenbach J."/>
            <person name="Roest Crollius H."/>
        </authorList>
    </citation>
    <scope>NUCLEOTIDE SEQUENCE [LARGE SCALE GENOMIC DNA]</scope>
</reference>
<keyword evidence="2" id="KW-1133">Transmembrane helix</keyword>
<sequence length="196" mass="20991">MSDLSQVAVYSESADIYKNVFCNPAFELEGEREERVEGYRTSSSTPEPVKPSVSDPGWGPLGVCVTRLRAPGCGWGAVVVSAAAVLVLAALGLALVLILQRELLMLHRPSSVRTGTPSRVSDADVKGQETEDRSLSTRAPDLLSAADAGSQICPTTSADRGRVESTASPRPAKIPPSSETRESSQRPQAWCFRRVH</sequence>
<keyword evidence="2" id="KW-0472">Membrane</keyword>
<dbReference type="EMBL" id="CAAE01014974">
    <property type="protein sequence ID" value="CAG06451.1"/>
    <property type="molecule type" value="Genomic_DNA"/>
</dbReference>
<name>Q4RYT1_TETNG</name>
<protein>
    <submittedName>
        <fullName evidence="3">(spotted green pufferfish) hypothetical protein</fullName>
    </submittedName>
</protein>
<feature type="region of interest" description="Disordered" evidence="1">
    <location>
        <begin position="110"/>
        <end position="190"/>
    </location>
</feature>
<evidence type="ECO:0000256" key="1">
    <source>
        <dbReference type="SAM" id="MobiDB-lite"/>
    </source>
</evidence>
<keyword evidence="2" id="KW-0812">Transmembrane</keyword>
<evidence type="ECO:0000313" key="3">
    <source>
        <dbReference type="EMBL" id="CAG06451.1"/>
    </source>
</evidence>
<feature type="compositionally biased region" description="Basic and acidic residues" evidence="1">
    <location>
        <begin position="121"/>
        <end position="135"/>
    </location>
</feature>
<gene>
    <name evidence="3" type="ORF">GSTENG00026805001</name>
</gene>